<dbReference type="Pfam" id="PF00903">
    <property type="entry name" value="Glyoxalase"/>
    <property type="match status" value="1"/>
</dbReference>
<dbReference type="InterPro" id="IPR029068">
    <property type="entry name" value="Glyas_Bleomycin-R_OHBP_Dase"/>
</dbReference>
<sequence>MSENSSEIEVLFIAGFGPVAQDIEASAEFYMHTLGLPLKPMEGNSDYLMSEEGGLKGVKHFAVWPLSQAAHSCFGVEQWPSDYPRPQGWIEYEVQDLDSATRLLSSKGYRLLVANRTEPWGQTVTRLLSPEGLLTGLTITPWLRD</sequence>
<dbReference type="AlphaFoldDB" id="A0A1X1D334"/>
<proteinExistence type="predicted"/>
<dbReference type="InterPro" id="IPR004360">
    <property type="entry name" value="Glyas_Fos-R_dOase_dom"/>
</dbReference>
<accession>A0A1X1D334</accession>
<evidence type="ECO:0000313" key="3">
    <source>
        <dbReference type="Proteomes" id="UP000193558"/>
    </source>
</evidence>
<organism evidence="2 3">
    <name type="scientific">Pantoea rwandensis</name>
    <dbReference type="NCBI Taxonomy" id="1076550"/>
    <lineage>
        <taxon>Bacteria</taxon>
        <taxon>Pseudomonadati</taxon>
        <taxon>Pseudomonadota</taxon>
        <taxon>Gammaproteobacteria</taxon>
        <taxon>Enterobacterales</taxon>
        <taxon>Erwiniaceae</taxon>
        <taxon>Pantoea</taxon>
    </lineage>
</organism>
<reference evidence="2 3" key="1">
    <citation type="journal article" date="2017" name="Antonie Van Leeuwenhoek">
        <title>Phylogenomic resolution of the bacterial genus Pantoea and its relationship with Erwinia and Tatumella.</title>
        <authorList>
            <person name="Palmer M."/>
            <person name="Steenkamp E.T."/>
            <person name="Coetzee M.P."/>
            <person name="Chan W.Y."/>
            <person name="van Zyl E."/>
            <person name="De Maayer P."/>
            <person name="Coutinho T.A."/>
            <person name="Blom J."/>
            <person name="Smits T.H."/>
            <person name="Duffy B."/>
            <person name="Venter S.N."/>
        </authorList>
    </citation>
    <scope>NUCLEOTIDE SEQUENCE [LARGE SCALE GENOMIC DNA]</scope>
    <source>
        <strain evidence="2 3">LMG 26275</strain>
    </source>
</reference>
<gene>
    <name evidence="2" type="ORF">HA51_03970</name>
</gene>
<feature type="domain" description="VOC" evidence="1">
    <location>
        <begin position="12"/>
        <end position="140"/>
    </location>
</feature>
<dbReference type="OrthoDB" id="8116053at2"/>
<comment type="caution">
    <text evidence="2">The sequence shown here is derived from an EMBL/GenBank/DDBJ whole genome shotgun (WGS) entry which is preliminary data.</text>
</comment>
<dbReference type="Proteomes" id="UP000193558">
    <property type="component" value="Unassembled WGS sequence"/>
</dbReference>
<dbReference type="SUPFAM" id="SSF54593">
    <property type="entry name" value="Glyoxalase/Bleomycin resistance protein/Dihydroxybiphenyl dioxygenase"/>
    <property type="match status" value="1"/>
</dbReference>
<dbReference type="RefSeq" id="WP_084932201.1">
    <property type="nucleotide sequence ID" value="NZ_MLFR01000002.1"/>
</dbReference>
<dbReference type="InterPro" id="IPR037523">
    <property type="entry name" value="VOC_core"/>
</dbReference>
<evidence type="ECO:0000259" key="1">
    <source>
        <dbReference type="PROSITE" id="PS51819"/>
    </source>
</evidence>
<dbReference type="EMBL" id="MLFR01000002">
    <property type="protein sequence ID" value="ORM71057.1"/>
    <property type="molecule type" value="Genomic_DNA"/>
</dbReference>
<dbReference type="Gene3D" id="3.10.180.10">
    <property type="entry name" value="2,3-Dihydroxybiphenyl 1,2-Dioxygenase, domain 1"/>
    <property type="match status" value="1"/>
</dbReference>
<dbReference type="PROSITE" id="PS51819">
    <property type="entry name" value="VOC"/>
    <property type="match status" value="1"/>
</dbReference>
<protein>
    <submittedName>
        <fullName evidence="2">Glyoxalase</fullName>
    </submittedName>
</protein>
<name>A0A1X1D334_9GAMM</name>
<evidence type="ECO:0000313" key="2">
    <source>
        <dbReference type="EMBL" id="ORM71057.1"/>
    </source>
</evidence>